<keyword evidence="4 6" id="KW-0274">FAD</keyword>
<dbReference type="RefSeq" id="WP_183565408.1">
    <property type="nucleotide sequence ID" value="NZ_CBCSLB010000010.1"/>
</dbReference>
<dbReference type="GO" id="GO:0004489">
    <property type="term" value="F:methylenetetrahydrofolate reductase [NAD(P)H] activity"/>
    <property type="evidence" value="ECO:0007669"/>
    <property type="project" value="InterPro"/>
</dbReference>
<comment type="similarity">
    <text evidence="6">Belongs to the methylenetetrahydrofolate reductase family.</text>
</comment>
<dbReference type="AlphaFoldDB" id="A0A7W5C9E2"/>
<comment type="caution">
    <text evidence="7">The sequence shown here is derived from an EMBL/GenBank/DDBJ whole genome shotgun (WGS) entry which is preliminary data.</text>
</comment>
<organism evidence="7 8">
    <name type="scientific">Paenibacillus endophyticus</name>
    <dbReference type="NCBI Taxonomy" id="1294268"/>
    <lineage>
        <taxon>Bacteria</taxon>
        <taxon>Bacillati</taxon>
        <taxon>Bacillota</taxon>
        <taxon>Bacilli</taxon>
        <taxon>Bacillales</taxon>
        <taxon>Paenibacillaceae</taxon>
        <taxon>Paenibacillus</taxon>
    </lineage>
</organism>
<evidence type="ECO:0000256" key="4">
    <source>
        <dbReference type="ARBA" id="ARBA00022827"/>
    </source>
</evidence>
<accession>A0A7W5C9E2</accession>
<dbReference type="GO" id="GO:0035999">
    <property type="term" value="P:tetrahydrofolate interconversion"/>
    <property type="evidence" value="ECO:0007669"/>
    <property type="project" value="UniProtKB-UniPathway"/>
</dbReference>
<name>A0A7W5C9E2_9BACL</name>
<gene>
    <name evidence="7" type="ORF">FHS16_003646</name>
</gene>
<protein>
    <recommendedName>
        <fullName evidence="6">Methylenetetrahydrofolate reductase</fullName>
    </recommendedName>
</protein>
<dbReference type="SUPFAM" id="SSF51730">
    <property type="entry name" value="FAD-linked oxidoreductase"/>
    <property type="match status" value="1"/>
</dbReference>
<evidence type="ECO:0000256" key="5">
    <source>
        <dbReference type="ARBA" id="ARBA00023002"/>
    </source>
</evidence>
<keyword evidence="5 6" id="KW-0560">Oxidoreductase</keyword>
<evidence type="ECO:0000313" key="8">
    <source>
        <dbReference type="Proteomes" id="UP000518605"/>
    </source>
</evidence>
<comment type="pathway">
    <text evidence="2 6">One-carbon metabolism; tetrahydrofolate interconversion.</text>
</comment>
<dbReference type="UniPathway" id="UPA00193"/>
<dbReference type="InterPro" id="IPR029041">
    <property type="entry name" value="FAD-linked_oxidoreductase-like"/>
</dbReference>
<dbReference type="InterPro" id="IPR003171">
    <property type="entry name" value="Mehydrof_redctse-like"/>
</dbReference>
<keyword evidence="3 6" id="KW-0285">Flavoprotein</keyword>
<evidence type="ECO:0000313" key="7">
    <source>
        <dbReference type="EMBL" id="MBB3153571.1"/>
    </source>
</evidence>
<dbReference type="Proteomes" id="UP000518605">
    <property type="component" value="Unassembled WGS sequence"/>
</dbReference>
<dbReference type="Gene3D" id="3.20.20.220">
    <property type="match status" value="1"/>
</dbReference>
<evidence type="ECO:0000256" key="6">
    <source>
        <dbReference type="RuleBase" id="RU003862"/>
    </source>
</evidence>
<dbReference type="EMBL" id="JACHXW010000011">
    <property type="protein sequence ID" value="MBB3153571.1"/>
    <property type="molecule type" value="Genomic_DNA"/>
</dbReference>
<evidence type="ECO:0000256" key="1">
    <source>
        <dbReference type="ARBA" id="ARBA00001974"/>
    </source>
</evidence>
<dbReference type="GO" id="GO:0006555">
    <property type="term" value="P:methionine metabolic process"/>
    <property type="evidence" value="ECO:0007669"/>
    <property type="project" value="InterPro"/>
</dbReference>
<keyword evidence="8" id="KW-1185">Reference proteome</keyword>
<evidence type="ECO:0000256" key="3">
    <source>
        <dbReference type="ARBA" id="ARBA00022630"/>
    </source>
</evidence>
<sequence>MRISLELVPRDSEGLKAELQLIKTEFPAINTINIPDLTRFDLRSWEASRLSKSYYRDCIPHIRAMDFDAGRPFDLIEYLDKHHISEVLIVTGDEPQNSTKQVYPTTCIDMVTKLKREHPHLKIYSAIDPYRTSIRKEYEYVQQKLDAGVDGFFSQPFFDLRLMELYADILEGTDIFWGVSPVVSETSKRYWEKRNHVVFPKNFEPTLDWNIAFSKEALAYTQETNSSLYFMPIKVDLQDYFNGIFGEVLVKNA</sequence>
<dbReference type="Pfam" id="PF02219">
    <property type="entry name" value="MTHFR"/>
    <property type="match status" value="1"/>
</dbReference>
<comment type="cofactor">
    <cofactor evidence="1 6">
        <name>FAD</name>
        <dbReference type="ChEBI" id="CHEBI:57692"/>
    </cofactor>
</comment>
<evidence type="ECO:0000256" key="2">
    <source>
        <dbReference type="ARBA" id="ARBA00004777"/>
    </source>
</evidence>
<reference evidence="7 8" key="1">
    <citation type="submission" date="2020-08" db="EMBL/GenBank/DDBJ databases">
        <title>Genomic Encyclopedia of Type Strains, Phase III (KMG-III): the genomes of soil and plant-associated and newly described type strains.</title>
        <authorList>
            <person name="Whitman W."/>
        </authorList>
    </citation>
    <scope>NUCLEOTIDE SEQUENCE [LARGE SCALE GENOMIC DNA]</scope>
    <source>
        <strain evidence="7 8">CECT 8234</strain>
    </source>
</reference>
<proteinExistence type="inferred from homology"/>